<dbReference type="Proteomes" id="UP000037460">
    <property type="component" value="Unassembled WGS sequence"/>
</dbReference>
<feature type="domain" description="Nuclease associated modular" evidence="4">
    <location>
        <begin position="274"/>
        <end position="290"/>
    </location>
</feature>
<dbReference type="GO" id="GO:0003677">
    <property type="term" value="F:DNA binding"/>
    <property type="evidence" value="ECO:0007669"/>
    <property type="project" value="InterPro"/>
</dbReference>
<evidence type="ECO:0000259" key="4">
    <source>
        <dbReference type="SMART" id="SM00496"/>
    </source>
</evidence>
<protein>
    <recommendedName>
        <fullName evidence="4">Nuclease associated modular domain-containing protein</fullName>
    </recommendedName>
</protein>
<evidence type="ECO:0000256" key="1">
    <source>
        <dbReference type="SAM" id="Coils"/>
    </source>
</evidence>
<evidence type="ECO:0000256" key="2">
    <source>
        <dbReference type="SAM" id="MobiDB-lite"/>
    </source>
</evidence>
<evidence type="ECO:0000256" key="3">
    <source>
        <dbReference type="SAM" id="SignalP"/>
    </source>
</evidence>
<dbReference type="PANTHER" id="PTHR34199:SF2">
    <property type="entry name" value="NUMOD3 MOTIF FAMILY PROTEIN, EXPRESSED"/>
    <property type="match status" value="1"/>
</dbReference>
<feature type="domain" description="Nuclease associated modular" evidence="4">
    <location>
        <begin position="382"/>
        <end position="398"/>
    </location>
</feature>
<keyword evidence="6" id="KW-1185">Reference proteome</keyword>
<dbReference type="PANTHER" id="PTHR34199">
    <property type="entry name" value="NUMOD3 MOTIF FAMILY PROTEIN, EXPRESSED"/>
    <property type="match status" value="1"/>
</dbReference>
<dbReference type="EMBL" id="JWZX01001844">
    <property type="protein sequence ID" value="KOO32133.1"/>
    <property type="molecule type" value="Genomic_DNA"/>
</dbReference>
<gene>
    <name evidence="5" type="ORF">Ctob_007079</name>
</gene>
<feature type="signal peptide" evidence="3">
    <location>
        <begin position="1"/>
        <end position="18"/>
    </location>
</feature>
<feature type="domain" description="Nuclease associated modular" evidence="4">
    <location>
        <begin position="412"/>
        <end position="428"/>
    </location>
</feature>
<feature type="coiled-coil region" evidence="1">
    <location>
        <begin position="291"/>
        <end position="360"/>
    </location>
</feature>
<feature type="chain" id="PRO_5005602278" description="Nuclease associated modular domain-containing protein" evidence="3">
    <location>
        <begin position="19"/>
        <end position="656"/>
    </location>
</feature>
<dbReference type="InterPro" id="IPR003611">
    <property type="entry name" value="NUMOD3"/>
</dbReference>
<accession>A0A0M0K165</accession>
<dbReference type="OrthoDB" id="190326at2759"/>
<evidence type="ECO:0000313" key="5">
    <source>
        <dbReference type="EMBL" id="KOO32133.1"/>
    </source>
</evidence>
<feature type="domain" description="Nuclease associated modular" evidence="4">
    <location>
        <begin position="250"/>
        <end position="266"/>
    </location>
</feature>
<keyword evidence="3" id="KW-0732">Signal</keyword>
<evidence type="ECO:0000313" key="6">
    <source>
        <dbReference type="Proteomes" id="UP000037460"/>
    </source>
</evidence>
<feature type="region of interest" description="Disordered" evidence="2">
    <location>
        <begin position="264"/>
        <end position="283"/>
    </location>
</feature>
<comment type="caution">
    <text evidence="5">The sequence shown here is derived from an EMBL/GenBank/DDBJ whole genome shotgun (WGS) entry which is preliminary data.</text>
</comment>
<keyword evidence="1" id="KW-0175">Coiled coil</keyword>
<proteinExistence type="predicted"/>
<dbReference type="Pfam" id="PF07460">
    <property type="entry name" value="NUMOD3"/>
    <property type="match status" value="1"/>
</dbReference>
<name>A0A0M0K165_9EUKA</name>
<dbReference type="SMART" id="SM00496">
    <property type="entry name" value="IENR2"/>
    <property type="match status" value="4"/>
</dbReference>
<reference evidence="6" key="1">
    <citation type="journal article" date="2015" name="PLoS Genet.">
        <title>Genome Sequence and Transcriptome Analyses of Chrysochromulina tobin: Metabolic Tools for Enhanced Algal Fitness in the Prominent Order Prymnesiales (Haptophyceae).</title>
        <authorList>
            <person name="Hovde B.T."/>
            <person name="Deodato C.R."/>
            <person name="Hunsperger H.M."/>
            <person name="Ryken S.A."/>
            <person name="Yost W."/>
            <person name="Jha R.K."/>
            <person name="Patterson J."/>
            <person name="Monnat R.J. Jr."/>
            <person name="Barlow S.B."/>
            <person name="Starkenburg S.R."/>
            <person name="Cattolico R.A."/>
        </authorList>
    </citation>
    <scope>NUCLEOTIDE SEQUENCE</scope>
    <source>
        <strain evidence="6">CCMP291</strain>
    </source>
</reference>
<organism evidence="5 6">
    <name type="scientific">Chrysochromulina tobinii</name>
    <dbReference type="NCBI Taxonomy" id="1460289"/>
    <lineage>
        <taxon>Eukaryota</taxon>
        <taxon>Haptista</taxon>
        <taxon>Haptophyta</taxon>
        <taxon>Prymnesiophyceae</taxon>
        <taxon>Prymnesiales</taxon>
        <taxon>Chrysochromulinaceae</taxon>
        <taxon>Chrysochromulina</taxon>
    </lineage>
</organism>
<dbReference type="AlphaFoldDB" id="A0A0M0K165"/>
<sequence>MLRIAIAGAMCVVGRAAAVEDLVRVPGTGQSIPRRCILEVPNGATHDYDSIPAGLPAGCNGEQLRSPSVQIYAADTHLKSSEALTSFTADWVVPPLPKRAGGQVVYFWPGFKNSKPEMGYPVLQPVLQYGEHGPGWQLQSWFVDANDHKYPVVTAPAITVEPGHQITSFMVQTDDGHNLGWTVSGTNINTGANSTLHIAYSKAGDVDYDYAMLVNENINVNTQCDRMPASTNVATLLETEGESGTLTAAGGRLHTPESRAKISAANKGRTPWNAGRKHSEETRQRIAEATRAAMQRRMEERKLERERMRLEEPQVYQALVTKEAAAEAAAAALKEAEREQRSAERRRERLEKRLVRQQRAEASGNGTATVRRARVTIGSSRVNFTFTAESRAKISESVRKRWQDPTYRARRSNISVSQETRAKLSEAMKAKWLSGSYRERNGTSNAHSAERRSKIAAAIRAKWAEPEYRERATIGIRLARLNATASRRARGGVPQVVSEEVRAKLSMTMKHVWAQRREKDLSDRVAAELSLAEKEGREPRLTEPLPRRVHRVHNGVLSSGQWRPPQRGGAVTSLGVSGTRAAGMQERRPESLAADASTAERWQAMAMEEAQAEAEAEALALAEEHAASAKEAGEEDDIDLIAWGNTIIDFGDDMTE</sequence>